<evidence type="ECO:0000313" key="3">
    <source>
        <dbReference type="Proteomes" id="UP001386955"/>
    </source>
</evidence>
<dbReference type="Proteomes" id="UP001386955">
    <property type="component" value="Unassembled WGS sequence"/>
</dbReference>
<evidence type="ECO:0000256" key="1">
    <source>
        <dbReference type="SAM" id="MobiDB-lite"/>
    </source>
</evidence>
<name>A0AAN9XI62_PSOTE</name>
<proteinExistence type="predicted"/>
<feature type="region of interest" description="Disordered" evidence="1">
    <location>
        <begin position="1"/>
        <end position="22"/>
    </location>
</feature>
<sequence length="75" mass="8483">MSEASSMKITVLSRKGRSTPDGRVAYSEMHMTSIVELIMSSFHPPKGMTTIVDSYSSKDNKHGEDHDEHREDEQE</sequence>
<evidence type="ECO:0000313" key="2">
    <source>
        <dbReference type="EMBL" id="KAK7393085.1"/>
    </source>
</evidence>
<feature type="compositionally biased region" description="Basic and acidic residues" evidence="1">
    <location>
        <begin position="56"/>
        <end position="75"/>
    </location>
</feature>
<gene>
    <name evidence="2" type="ORF">VNO78_21537</name>
</gene>
<reference evidence="2 3" key="1">
    <citation type="submission" date="2024-01" db="EMBL/GenBank/DDBJ databases">
        <title>The genomes of 5 underutilized Papilionoideae crops provide insights into root nodulation and disease resistanc.</title>
        <authorList>
            <person name="Jiang F."/>
        </authorList>
    </citation>
    <scope>NUCLEOTIDE SEQUENCE [LARGE SCALE GENOMIC DNA]</scope>
    <source>
        <strain evidence="2">DUOXIRENSHENG_FW03</strain>
        <tissue evidence="2">Leaves</tissue>
    </source>
</reference>
<organism evidence="2 3">
    <name type="scientific">Psophocarpus tetragonolobus</name>
    <name type="common">Winged bean</name>
    <name type="synonym">Dolichos tetragonolobus</name>
    <dbReference type="NCBI Taxonomy" id="3891"/>
    <lineage>
        <taxon>Eukaryota</taxon>
        <taxon>Viridiplantae</taxon>
        <taxon>Streptophyta</taxon>
        <taxon>Embryophyta</taxon>
        <taxon>Tracheophyta</taxon>
        <taxon>Spermatophyta</taxon>
        <taxon>Magnoliopsida</taxon>
        <taxon>eudicotyledons</taxon>
        <taxon>Gunneridae</taxon>
        <taxon>Pentapetalae</taxon>
        <taxon>rosids</taxon>
        <taxon>fabids</taxon>
        <taxon>Fabales</taxon>
        <taxon>Fabaceae</taxon>
        <taxon>Papilionoideae</taxon>
        <taxon>50 kb inversion clade</taxon>
        <taxon>NPAAA clade</taxon>
        <taxon>indigoferoid/millettioid clade</taxon>
        <taxon>Phaseoleae</taxon>
        <taxon>Psophocarpus</taxon>
    </lineage>
</organism>
<keyword evidence="3" id="KW-1185">Reference proteome</keyword>
<feature type="region of interest" description="Disordered" evidence="1">
    <location>
        <begin position="47"/>
        <end position="75"/>
    </location>
</feature>
<protein>
    <submittedName>
        <fullName evidence="2">Uncharacterized protein</fullName>
    </submittedName>
</protein>
<dbReference type="AlphaFoldDB" id="A0AAN9XI62"/>
<comment type="caution">
    <text evidence="2">The sequence shown here is derived from an EMBL/GenBank/DDBJ whole genome shotgun (WGS) entry which is preliminary data.</text>
</comment>
<accession>A0AAN9XI62</accession>
<dbReference type="EMBL" id="JAYMYS010000005">
    <property type="protein sequence ID" value="KAK7393085.1"/>
    <property type="molecule type" value="Genomic_DNA"/>
</dbReference>